<dbReference type="RefSeq" id="WP_267186862.1">
    <property type="nucleotide sequence ID" value="NZ_JAPMKV010000010.1"/>
</dbReference>
<dbReference type="EMBL" id="JAPMKV010000010">
    <property type="protein sequence ID" value="MCX7445841.1"/>
    <property type="molecule type" value="Genomic_DNA"/>
</dbReference>
<keyword evidence="2" id="KW-1185">Reference proteome</keyword>
<accession>A0ABT3WUG7</accession>
<name>A0ABT3WUG7_9CORY</name>
<gene>
    <name evidence="1" type="ORF">OS125_11420</name>
</gene>
<comment type="caution">
    <text evidence="1">The sequence shown here is derived from an EMBL/GenBank/DDBJ whole genome shotgun (WGS) entry which is preliminary data.</text>
</comment>
<organism evidence="1 2">
    <name type="scientific">Corynebacterium pygosceleis</name>
    <dbReference type="NCBI Taxonomy" id="2800406"/>
    <lineage>
        <taxon>Bacteria</taxon>
        <taxon>Bacillati</taxon>
        <taxon>Actinomycetota</taxon>
        <taxon>Actinomycetes</taxon>
        <taxon>Mycobacteriales</taxon>
        <taxon>Corynebacteriaceae</taxon>
        <taxon>Corynebacterium</taxon>
    </lineage>
</organism>
<sequence length="41" mass="4793">MITRTYAGHWGLCVTVEAEDFTESYAVIRPEHWHIKETADE</sequence>
<proteinExistence type="predicted"/>
<dbReference type="Proteomes" id="UP001081709">
    <property type="component" value="Unassembled WGS sequence"/>
</dbReference>
<reference evidence="1" key="1">
    <citation type="submission" date="2022-11" db="EMBL/GenBank/DDBJ databases">
        <title>Corynebacterium sp. isolated from Penguins.</title>
        <authorList>
            <person name="Sedlar K."/>
            <person name="Svec P."/>
        </authorList>
    </citation>
    <scope>NUCLEOTIDE SEQUENCE</scope>
    <source>
        <strain evidence="1">P7003</strain>
    </source>
</reference>
<evidence type="ECO:0000313" key="1">
    <source>
        <dbReference type="EMBL" id="MCX7445841.1"/>
    </source>
</evidence>
<protein>
    <submittedName>
        <fullName evidence="1">Uncharacterized protein</fullName>
    </submittedName>
</protein>
<evidence type="ECO:0000313" key="2">
    <source>
        <dbReference type="Proteomes" id="UP001081709"/>
    </source>
</evidence>